<keyword evidence="17" id="KW-1185">Reference proteome</keyword>
<dbReference type="InterPro" id="IPR003265">
    <property type="entry name" value="HhH-GPD_domain"/>
</dbReference>
<dbReference type="GO" id="GO:0034039">
    <property type="term" value="F:8-oxo-7,8-dihydroguanine DNA N-glycosylase activity"/>
    <property type="evidence" value="ECO:0007669"/>
    <property type="project" value="TreeGrafter"/>
</dbReference>
<keyword evidence="7" id="KW-0004">4Fe-4S</keyword>
<keyword evidence="12" id="KW-0411">Iron-sulfur</keyword>
<dbReference type="SUPFAM" id="SSF48150">
    <property type="entry name" value="DNA-glycosylase"/>
    <property type="match status" value="1"/>
</dbReference>
<dbReference type="GO" id="GO:0046872">
    <property type="term" value="F:metal ion binding"/>
    <property type="evidence" value="ECO:0007669"/>
    <property type="project" value="UniProtKB-KW"/>
</dbReference>
<dbReference type="InterPro" id="IPR044298">
    <property type="entry name" value="MIG/MutY"/>
</dbReference>
<keyword evidence="8" id="KW-0479">Metal-binding</keyword>
<dbReference type="Gene3D" id="1.10.340.30">
    <property type="entry name" value="Hypothetical protein, domain 2"/>
    <property type="match status" value="1"/>
</dbReference>
<evidence type="ECO:0000313" key="17">
    <source>
        <dbReference type="Proteomes" id="UP000297855"/>
    </source>
</evidence>
<dbReference type="Proteomes" id="UP000297855">
    <property type="component" value="Unassembled WGS sequence"/>
</dbReference>
<keyword evidence="10" id="KW-0378">Hydrolase</keyword>
<comment type="catalytic activity">
    <reaction evidence="1">
        <text>Hydrolyzes free adenine bases from 7,8-dihydro-8-oxoguanine:adenine mismatched double-stranded DNA, leaving an apurinic site.</text>
        <dbReference type="EC" id="3.2.2.31"/>
    </reaction>
</comment>
<proteinExistence type="inferred from homology"/>
<evidence type="ECO:0000256" key="8">
    <source>
        <dbReference type="ARBA" id="ARBA00022723"/>
    </source>
</evidence>
<evidence type="ECO:0000256" key="1">
    <source>
        <dbReference type="ARBA" id="ARBA00000843"/>
    </source>
</evidence>
<dbReference type="EC" id="3.2.2.31" evidence="5"/>
<comment type="cofactor">
    <cofactor evidence="2">
        <name>[4Fe-4S] cluster</name>
        <dbReference type="ChEBI" id="CHEBI:49883"/>
    </cofactor>
</comment>
<dbReference type="GO" id="GO:0006298">
    <property type="term" value="P:mismatch repair"/>
    <property type="evidence" value="ECO:0007669"/>
    <property type="project" value="TreeGrafter"/>
</dbReference>
<dbReference type="InterPro" id="IPR004035">
    <property type="entry name" value="Endouclease-III_FeS-bd_BS"/>
</dbReference>
<evidence type="ECO:0000313" key="16">
    <source>
        <dbReference type="EMBL" id="TGK17476.1"/>
    </source>
</evidence>
<dbReference type="GO" id="GO:0035485">
    <property type="term" value="F:adenine/guanine mispair binding"/>
    <property type="evidence" value="ECO:0007669"/>
    <property type="project" value="TreeGrafter"/>
</dbReference>
<dbReference type="RefSeq" id="WP_135814149.1">
    <property type="nucleotide sequence ID" value="NZ_RQEV01000012.1"/>
</dbReference>
<organism evidence="16 17">
    <name type="scientific">Leptospira fluminis</name>
    <dbReference type="NCBI Taxonomy" id="2484979"/>
    <lineage>
        <taxon>Bacteria</taxon>
        <taxon>Pseudomonadati</taxon>
        <taxon>Spirochaetota</taxon>
        <taxon>Spirochaetia</taxon>
        <taxon>Leptospirales</taxon>
        <taxon>Leptospiraceae</taxon>
        <taxon>Leptospira</taxon>
    </lineage>
</organism>
<dbReference type="PROSITE" id="PS00764">
    <property type="entry name" value="ENDONUCLEASE_III_1"/>
    <property type="match status" value="1"/>
</dbReference>
<feature type="domain" description="HhH-GPD" evidence="15">
    <location>
        <begin position="54"/>
        <end position="203"/>
    </location>
</feature>
<evidence type="ECO:0000256" key="13">
    <source>
        <dbReference type="ARBA" id="ARBA00023204"/>
    </source>
</evidence>
<dbReference type="GO" id="GO:0051539">
    <property type="term" value="F:4 iron, 4 sulfur cluster binding"/>
    <property type="evidence" value="ECO:0007669"/>
    <property type="project" value="UniProtKB-KW"/>
</dbReference>
<evidence type="ECO:0000256" key="12">
    <source>
        <dbReference type="ARBA" id="ARBA00023014"/>
    </source>
</evidence>
<name>A0A4R9GP86_9LEPT</name>
<protein>
    <recommendedName>
        <fullName evidence="6">Adenine DNA glycosylase</fullName>
        <ecNumber evidence="5">3.2.2.31</ecNumber>
    </recommendedName>
</protein>
<dbReference type="PANTHER" id="PTHR42944">
    <property type="entry name" value="ADENINE DNA GLYCOSYLASE"/>
    <property type="match status" value="1"/>
</dbReference>
<keyword evidence="14" id="KW-0326">Glycosidase</keyword>
<comment type="function">
    <text evidence="3">Adenine glycosylase active on G-A mispairs. MutY also corrects error-prone DNA synthesis past GO lesions which are due to the oxidatively damaged form of guanine: 7,8-dihydro-8-oxoguanine (8-oxo-dGTP).</text>
</comment>
<dbReference type="Pfam" id="PF00730">
    <property type="entry name" value="HhH-GPD"/>
    <property type="match status" value="1"/>
</dbReference>
<dbReference type="PANTHER" id="PTHR42944:SF1">
    <property type="entry name" value="ADENINE DNA GLYCOSYLASE"/>
    <property type="match status" value="1"/>
</dbReference>
<sequence>METSTFDPTRGEIGDLDSIRRSGKKLRDWFLREKRDLPFRRNRTPYSTWVSEVMLQQTRVAAMIPIYETFLQRFPTPSDLAHAEEEEVLQYWKGLGYYSRAKNLQKGMRKLVQEFDGVFPRSLDSALSLPGIGPYTARAVLSISYDLPFAVLDGNAKRVLSRFFLFRGNISKSDSVLQEIADRFLDERHAGEHNEAVMELGARICLPARPLCAQCPLSRDCLAVREGVQNEIPVLEKKIREIPLGIRFLIVRSPEGILLLRYLKRRFFKTIFSLPFDWEGDSPYDSDPIVDLGIEFSNTGSVFKHSITHHKILGSIWESVIDSEEARRVEDRLREKKEFGLEWKWCSWADLENGFPSSIAKKIRRELSVSERELPGILRGKNPSENRRAE</sequence>
<evidence type="ECO:0000256" key="3">
    <source>
        <dbReference type="ARBA" id="ARBA00002933"/>
    </source>
</evidence>
<dbReference type="InterPro" id="IPR011257">
    <property type="entry name" value="DNA_glycosylase"/>
</dbReference>
<comment type="caution">
    <text evidence="16">The sequence shown here is derived from an EMBL/GenBank/DDBJ whole genome shotgun (WGS) entry which is preliminary data.</text>
</comment>
<keyword evidence="9" id="KW-0227">DNA damage</keyword>
<evidence type="ECO:0000256" key="2">
    <source>
        <dbReference type="ARBA" id="ARBA00001966"/>
    </source>
</evidence>
<dbReference type="Gene3D" id="1.10.1670.10">
    <property type="entry name" value="Helix-hairpin-Helix base-excision DNA repair enzymes (C-terminal)"/>
    <property type="match status" value="1"/>
</dbReference>
<comment type="similarity">
    <text evidence="4">Belongs to the Nth/MutY family.</text>
</comment>
<dbReference type="InterPro" id="IPR023170">
    <property type="entry name" value="HhH_base_excis_C"/>
</dbReference>
<evidence type="ECO:0000256" key="7">
    <source>
        <dbReference type="ARBA" id="ARBA00022485"/>
    </source>
</evidence>
<dbReference type="GO" id="GO:0032357">
    <property type="term" value="F:oxidized purine DNA binding"/>
    <property type="evidence" value="ECO:0007669"/>
    <property type="project" value="TreeGrafter"/>
</dbReference>
<dbReference type="EMBL" id="RQEV01000012">
    <property type="protein sequence ID" value="TGK17476.1"/>
    <property type="molecule type" value="Genomic_DNA"/>
</dbReference>
<dbReference type="InterPro" id="IPR000445">
    <property type="entry name" value="HhH_motif"/>
</dbReference>
<accession>A0A4R9GP86</accession>
<dbReference type="CDD" id="cd00056">
    <property type="entry name" value="ENDO3c"/>
    <property type="match status" value="1"/>
</dbReference>
<evidence type="ECO:0000256" key="9">
    <source>
        <dbReference type="ARBA" id="ARBA00022763"/>
    </source>
</evidence>
<evidence type="ECO:0000256" key="14">
    <source>
        <dbReference type="ARBA" id="ARBA00023295"/>
    </source>
</evidence>
<dbReference type="GO" id="GO:0000701">
    <property type="term" value="F:purine-specific mismatch base pair DNA N-glycosylase activity"/>
    <property type="evidence" value="ECO:0007669"/>
    <property type="project" value="UniProtKB-EC"/>
</dbReference>
<evidence type="ECO:0000256" key="5">
    <source>
        <dbReference type="ARBA" id="ARBA00012045"/>
    </source>
</evidence>
<dbReference type="SMART" id="SM00478">
    <property type="entry name" value="ENDO3c"/>
    <property type="match status" value="1"/>
</dbReference>
<evidence type="ECO:0000256" key="11">
    <source>
        <dbReference type="ARBA" id="ARBA00023004"/>
    </source>
</evidence>
<keyword evidence="11" id="KW-0408">Iron</keyword>
<dbReference type="GO" id="GO:0006284">
    <property type="term" value="P:base-excision repair"/>
    <property type="evidence" value="ECO:0007669"/>
    <property type="project" value="InterPro"/>
</dbReference>
<reference evidence="16" key="1">
    <citation type="journal article" date="2019" name="PLoS Negl. Trop. Dis.">
        <title>Revisiting the worldwide diversity of Leptospira species in the environment.</title>
        <authorList>
            <person name="Vincent A.T."/>
            <person name="Schiettekatte O."/>
            <person name="Bourhy P."/>
            <person name="Veyrier F.J."/>
            <person name="Picardeau M."/>
        </authorList>
    </citation>
    <scope>NUCLEOTIDE SEQUENCE [LARGE SCALE GENOMIC DNA]</scope>
    <source>
        <strain evidence="16">SCS5</strain>
    </source>
</reference>
<dbReference type="AlphaFoldDB" id="A0A4R9GP86"/>
<evidence type="ECO:0000259" key="15">
    <source>
        <dbReference type="SMART" id="SM00478"/>
    </source>
</evidence>
<dbReference type="OrthoDB" id="9802365at2"/>
<evidence type="ECO:0000256" key="6">
    <source>
        <dbReference type="ARBA" id="ARBA00022023"/>
    </source>
</evidence>
<evidence type="ECO:0000256" key="10">
    <source>
        <dbReference type="ARBA" id="ARBA00022801"/>
    </source>
</evidence>
<keyword evidence="13" id="KW-0234">DNA repair</keyword>
<gene>
    <name evidence="16" type="ORF">EHO61_13925</name>
</gene>
<evidence type="ECO:0000256" key="4">
    <source>
        <dbReference type="ARBA" id="ARBA00008343"/>
    </source>
</evidence>
<dbReference type="Pfam" id="PF00633">
    <property type="entry name" value="HHH"/>
    <property type="match status" value="1"/>
</dbReference>